<dbReference type="PANTHER" id="PTHR11941">
    <property type="entry name" value="ENOYL-COA HYDRATASE-RELATED"/>
    <property type="match status" value="1"/>
</dbReference>
<gene>
    <name evidence="1" type="ORF">KJ970_09750</name>
</gene>
<evidence type="ECO:0000313" key="2">
    <source>
        <dbReference type="Proteomes" id="UP000777784"/>
    </source>
</evidence>
<dbReference type="GO" id="GO:0003824">
    <property type="term" value="F:catalytic activity"/>
    <property type="evidence" value="ECO:0007669"/>
    <property type="project" value="UniProtKB-ARBA"/>
</dbReference>
<accession>A0A948RWD6</accession>
<dbReference type="Proteomes" id="UP000777784">
    <property type="component" value="Unassembled WGS sequence"/>
</dbReference>
<dbReference type="EMBL" id="JAHJDP010000048">
    <property type="protein sequence ID" value="MBU2691201.1"/>
    <property type="molecule type" value="Genomic_DNA"/>
</dbReference>
<dbReference type="SUPFAM" id="SSF52096">
    <property type="entry name" value="ClpP/crotonase"/>
    <property type="match status" value="1"/>
</dbReference>
<dbReference type="InterPro" id="IPR001753">
    <property type="entry name" value="Enoyl-CoA_hydra/iso"/>
</dbReference>
<dbReference type="CDD" id="cd06558">
    <property type="entry name" value="crotonase-like"/>
    <property type="match status" value="1"/>
</dbReference>
<dbReference type="GO" id="GO:0006635">
    <property type="term" value="P:fatty acid beta-oxidation"/>
    <property type="evidence" value="ECO:0007669"/>
    <property type="project" value="TreeGrafter"/>
</dbReference>
<evidence type="ECO:0000313" key="1">
    <source>
        <dbReference type="EMBL" id="MBU2691201.1"/>
    </source>
</evidence>
<name>A0A948RWD6_UNCEI</name>
<sequence>MRKGTARIMSKIEITEEAHWDWVKISLGRGNAVGPEFLNQLDAALKRMSIVQEEGPARPIILTGYGDFFSAGLDISILSSYNREELNLFLNRFQEVFLNLACCPRPTVAAVNGHAVGAGCLLLLACDRRIAEQALASSGRPYHIGMKVSALGVPLPPFAATLVRTSLESLTHRLNLTLTGDLFPPGDAQQMGMVDRVAGVGELREAAEKEAARLTHSTGRTAALLKSQMKLELYQSMEQEPDNNPFLDAWYSAETQRRLGRVLEKLHNNGKGGE</sequence>
<reference evidence="1" key="1">
    <citation type="submission" date="2021-05" db="EMBL/GenBank/DDBJ databases">
        <title>Energy efficiency and biological interactions define the core microbiome of deep oligotrophic groundwater.</title>
        <authorList>
            <person name="Mehrshad M."/>
            <person name="Lopez-Fernandez M."/>
            <person name="Bell E."/>
            <person name="Bernier-Latmani R."/>
            <person name="Bertilsson S."/>
            <person name="Dopson M."/>
        </authorList>
    </citation>
    <scope>NUCLEOTIDE SEQUENCE</scope>
    <source>
        <strain evidence="1">Modern_marine.mb.64</strain>
    </source>
</reference>
<dbReference type="AlphaFoldDB" id="A0A948RWD6"/>
<dbReference type="PANTHER" id="PTHR11941:SF54">
    <property type="entry name" value="ENOYL-COA HYDRATASE, MITOCHONDRIAL"/>
    <property type="match status" value="1"/>
</dbReference>
<dbReference type="Pfam" id="PF00378">
    <property type="entry name" value="ECH_1"/>
    <property type="match status" value="1"/>
</dbReference>
<protein>
    <submittedName>
        <fullName evidence="1">Enoyl-CoA hydratase/isomerase family protein</fullName>
    </submittedName>
</protein>
<dbReference type="InterPro" id="IPR029045">
    <property type="entry name" value="ClpP/crotonase-like_dom_sf"/>
</dbReference>
<organism evidence="1 2">
    <name type="scientific">Eiseniibacteriota bacterium</name>
    <dbReference type="NCBI Taxonomy" id="2212470"/>
    <lineage>
        <taxon>Bacteria</taxon>
        <taxon>Candidatus Eiseniibacteriota</taxon>
    </lineage>
</organism>
<proteinExistence type="predicted"/>
<dbReference type="Gene3D" id="3.90.226.10">
    <property type="entry name" value="2-enoyl-CoA Hydratase, Chain A, domain 1"/>
    <property type="match status" value="1"/>
</dbReference>
<comment type="caution">
    <text evidence="1">The sequence shown here is derived from an EMBL/GenBank/DDBJ whole genome shotgun (WGS) entry which is preliminary data.</text>
</comment>